<evidence type="ECO:0000256" key="3">
    <source>
        <dbReference type="ARBA" id="ARBA00023136"/>
    </source>
</evidence>
<dbReference type="Gene3D" id="3.55.50.30">
    <property type="match status" value="1"/>
</dbReference>
<dbReference type="Proteomes" id="UP001371305">
    <property type="component" value="Unassembled WGS sequence"/>
</dbReference>
<keyword evidence="2 7" id="KW-0732">Signal</keyword>
<comment type="subcellular location">
    <subcellularLocation>
        <location evidence="5">Cell outer membrane</location>
    </subcellularLocation>
    <subcellularLocation>
        <location evidence="1">Membrane</location>
    </subcellularLocation>
</comment>
<dbReference type="InterPro" id="IPR038591">
    <property type="entry name" value="NolW-like_sf"/>
</dbReference>
<keyword evidence="5" id="KW-0813">Transport</keyword>
<feature type="compositionally biased region" description="Low complexity" evidence="6">
    <location>
        <begin position="30"/>
        <end position="39"/>
    </location>
</feature>
<sequence>MKPAIAVATLLALPTPHLFAQNDGPVAIDPPLAAAEPAVPNLPPPAPVPEPPPAPADLPAPPAVPAAPGAAELPAAPPVEPVTPPQSDLNASGKPITAHPGAPGAAGQETIQPSDEGYLIKDAPLNDIFQFLAKQAGRQYFHNAKIATPDYRVTGHLNDGNPLNQMEELAFMYGLTLYTKGNTIYALSQAQLGQLPSAEFNYQLQYLRPTDIEQIKSLLVPMLTPGTGIVNFEPKTNTIVIIDTAHRIEQAREFLHNIDKAKGQIVVETKIIRVNSTAAQRTGVNWSASLGEAGTSLELAGSLNSLFGINTAGFVTKGGTTGSALSSAETTTAAAGSTSDLVLSPIQLNGVLRALAEGNFATQISNPTLITEDNEQGSISIIDRVPIITQTQSGTGNTAIVTEEVRYKIDASDKAITDEPDKHREIGISLSVTPTLLPDGTVRMKLRPRSAQIVQQVVGQTGNVYPRVTESMIESLSRVPDGHSLIVGGFYGEVQNKDRTKIPLLGDLPVLNFFFKSKDTIKEHASLVFIVTPTSYDPSSKKATAQQSSRIHRNTMLPQDHDWVDPECNPGPAHEPNLQRGIRDLRPQEAPYYPTEQELNRSKAAPAPVPASTTKSRSRAGNPSK</sequence>
<evidence type="ECO:0000256" key="1">
    <source>
        <dbReference type="ARBA" id="ARBA00004370"/>
    </source>
</evidence>
<name>A0ABU9ANC6_9BACT</name>
<feature type="compositionally biased region" description="Pro residues" evidence="6">
    <location>
        <begin position="40"/>
        <end position="65"/>
    </location>
</feature>
<evidence type="ECO:0000256" key="5">
    <source>
        <dbReference type="RuleBase" id="RU004004"/>
    </source>
</evidence>
<dbReference type="PANTHER" id="PTHR30332">
    <property type="entry name" value="PROBABLE GENERAL SECRETION PATHWAY PROTEIN D"/>
    <property type="match status" value="1"/>
</dbReference>
<gene>
    <name evidence="10" type="ORF">WKV53_01050</name>
</gene>
<accession>A0ABU9ANC6</accession>
<dbReference type="InterPro" id="IPR001775">
    <property type="entry name" value="GspD/PilQ"/>
</dbReference>
<dbReference type="PANTHER" id="PTHR30332:SF17">
    <property type="entry name" value="TYPE IV PILIATION SYSTEM PROTEIN DR_0774-RELATED"/>
    <property type="match status" value="1"/>
</dbReference>
<evidence type="ECO:0000256" key="6">
    <source>
        <dbReference type="SAM" id="MobiDB-lite"/>
    </source>
</evidence>
<proteinExistence type="inferred from homology"/>
<feature type="compositionally biased region" description="Pro residues" evidence="6">
    <location>
        <begin position="75"/>
        <end position="84"/>
    </location>
</feature>
<dbReference type="PRINTS" id="PR00811">
    <property type="entry name" value="BCTERIALGSPD"/>
</dbReference>
<comment type="caution">
    <text evidence="10">The sequence shown here is derived from an EMBL/GenBank/DDBJ whole genome shotgun (WGS) entry which is preliminary data.</text>
</comment>
<evidence type="ECO:0000313" key="10">
    <source>
        <dbReference type="EMBL" id="MEK7949058.1"/>
    </source>
</evidence>
<evidence type="ECO:0000256" key="4">
    <source>
        <dbReference type="RuleBase" id="RU004003"/>
    </source>
</evidence>
<feature type="region of interest" description="Disordered" evidence="6">
    <location>
        <begin position="559"/>
        <end position="625"/>
    </location>
</feature>
<dbReference type="Gene3D" id="3.30.1370.120">
    <property type="match status" value="1"/>
</dbReference>
<feature type="domain" description="Type II/III secretion system secretin-like" evidence="8">
    <location>
        <begin position="355"/>
        <end position="534"/>
    </location>
</feature>
<evidence type="ECO:0000259" key="8">
    <source>
        <dbReference type="Pfam" id="PF00263"/>
    </source>
</evidence>
<dbReference type="Pfam" id="PF03958">
    <property type="entry name" value="Secretin_N"/>
    <property type="match status" value="1"/>
</dbReference>
<evidence type="ECO:0000313" key="11">
    <source>
        <dbReference type="Proteomes" id="UP001371305"/>
    </source>
</evidence>
<dbReference type="RefSeq" id="WP_341402442.1">
    <property type="nucleotide sequence ID" value="NZ_JBBUKT010000001.1"/>
</dbReference>
<evidence type="ECO:0000256" key="7">
    <source>
        <dbReference type="SAM" id="SignalP"/>
    </source>
</evidence>
<keyword evidence="3" id="KW-0472">Membrane</keyword>
<reference evidence="10 11" key="1">
    <citation type="submission" date="2024-04" db="EMBL/GenBank/DDBJ databases">
        <title>Luteolibacter sp. isolated from soil.</title>
        <authorList>
            <person name="An J."/>
        </authorList>
    </citation>
    <scope>NUCLEOTIDE SEQUENCE [LARGE SCALE GENOMIC DNA]</scope>
    <source>
        <strain evidence="10 11">Y139</strain>
    </source>
</reference>
<organism evidence="10 11">
    <name type="scientific">Luteolibacter soli</name>
    <dbReference type="NCBI Taxonomy" id="3135280"/>
    <lineage>
        <taxon>Bacteria</taxon>
        <taxon>Pseudomonadati</taxon>
        <taxon>Verrucomicrobiota</taxon>
        <taxon>Verrucomicrobiia</taxon>
        <taxon>Verrucomicrobiales</taxon>
        <taxon>Verrucomicrobiaceae</taxon>
        <taxon>Luteolibacter</taxon>
    </lineage>
</organism>
<dbReference type="InterPro" id="IPR004846">
    <property type="entry name" value="T2SS/T3SS_dom"/>
</dbReference>
<feature type="domain" description="NolW-like" evidence="9">
    <location>
        <begin position="206"/>
        <end position="264"/>
    </location>
</feature>
<evidence type="ECO:0000259" key="9">
    <source>
        <dbReference type="Pfam" id="PF03958"/>
    </source>
</evidence>
<keyword evidence="11" id="KW-1185">Reference proteome</keyword>
<evidence type="ECO:0000256" key="2">
    <source>
        <dbReference type="ARBA" id="ARBA00022729"/>
    </source>
</evidence>
<protein>
    <submittedName>
        <fullName evidence="10">Secretin N-terminal domain-containing protein</fullName>
    </submittedName>
</protein>
<feature type="region of interest" description="Disordered" evidence="6">
    <location>
        <begin position="27"/>
        <end position="110"/>
    </location>
</feature>
<feature type="compositionally biased region" description="Polar residues" evidence="6">
    <location>
        <begin position="611"/>
        <end position="625"/>
    </location>
</feature>
<feature type="signal peptide" evidence="7">
    <location>
        <begin position="1"/>
        <end position="20"/>
    </location>
</feature>
<dbReference type="InterPro" id="IPR050810">
    <property type="entry name" value="Bact_Secretion_Sys_Channel"/>
</dbReference>
<dbReference type="EMBL" id="JBBUKT010000001">
    <property type="protein sequence ID" value="MEK7949058.1"/>
    <property type="molecule type" value="Genomic_DNA"/>
</dbReference>
<dbReference type="InterPro" id="IPR005644">
    <property type="entry name" value="NolW-like"/>
</dbReference>
<dbReference type="Pfam" id="PF00263">
    <property type="entry name" value="Secretin"/>
    <property type="match status" value="1"/>
</dbReference>
<feature type="chain" id="PRO_5045766485" evidence="7">
    <location>
        <begin position="21"/>
        <end position="625"/>
    </location>
</feature>
<comment type="similarity">
    <text evidence="4">Belongs to the bacterial secretin family.</text>
</comment>